<reference evidence="3" key="1">
    <citation type="journal article" date="2019" name="Int. J. Syst. Evol. Microbiol.">
        <title>The Global Catalogue of Microorganisms (GCM) 10K type strain sequencing project: providing services to taxonomists for standard genome sequencing and annotation.</title>
        <authorList>
            <consortium name="The Broad Institute Genomics Platform"/>
            <consortium name="The Broad Institute Genome Sequencing Center for Infectious Disease"/>
            <person name="Wu L."/>
            <person name="Ma J."/>
        </authorList>
    </citation>
    <scope>NUCLEOTIDE SEQUENCE [LARGE SCALE GENOMIC DNA]</scope>
    <source>
        <strain evidence="3">KCTC 42585</strain>
    </source>
</reference>
<feature type="chain" id="PRO_5046519516" description="DUF4890 domain-containing protein" evidence="1">
    <location>
        <begin position="24"/>
        <end position="128"/>
    </location>
</feature>
<dbReference type="RefSeq" id="WP_380753904.1">
    <property type="nucleotide sequence ID" value="NZ_JBHULT010000011.1"/>
</dbReference>
<dbReference type="Proteomes" id="UP001597468">
    <property type="component" value="Unassembled WGS sequence"/>
</dbReference>
<keyword evidence="1" id="KW-0732">Signal</keyword>
<accession>A0ABW5IYY4</accession>
<gene>
    <name evidence="2" type="ORF">ACFSTG_13350</name>
</gene>
<name>A0ABW5IYY4_9FLAO</name>
<evidence type="ECO:0000313" key="3">
    <source>
        <dbReference type="Proteomes" id="UP001597468"/>
    </source>
</evidence>
<organism evidence="2 3">
    <name type="scientific">Salinimicrobium flavum</name>
    <dbReference type="NCBI Taxonomy" id="1737065"/>
    <lineage>
        <taxon>Bacteria</taxon>
        <taxon>Pseudomonadati</taxon>
        <taxon>Bacteroidota</taxon>
        <taxon>Flavobacteriia</taxon>
        <taxon>Flavobacteriales</taxon>
        <taxon>Flavobacteriaceae</taxon>
        <taxon>Salinimicrobium</taxon>
    </lineage>
</organism>
<feature type="signal peptide" evidence="1">
    <location>
        <begin position="1"/>
        <end position="23"/>
    </location>
</feature>
<dbReference type="EMBL" id="JBHULT010000011">
    <property type="protein sequence ID" value="MFD2518887.1"/>
    <property type="molecule type" value="Genomic_DNA"/>
</dbReference>
<evidence type="ECO:0000313" key="2">
    <source>
        <dbReference type="EMBL" id="MFD2518887.1"/>
    </source>
</evidence>
<evidence type="ECO:0000256" key="1">
    <source>
        <dbReference type="SAM" id="SignalP"/>
    </source>
</evidence>
<keyword evidence="3" id="KW-1185">Reference proteome</keyword>
<proteinExistence type="predicted"/>
<evidence type="ECO:0008006" key="4">
    <source>
        <dbReference type="Google" id="ProtNLM"/>
    </source>
</evidence>
<sequence length="128" mass="15339">MNLSKNYQLILVFSIAFFTTAIAISQTMTQQTPNKDLKEAARETANMWQKELALSDKQADLMEKKIIEFAIKKDRLIQSKMREEAKTERLRRLQELEYKDMRDILTKPQYDRYIALSKERIRKQNRKH</sequence>
<comment type="caution">
    <text evidence="2">The sequence shown here is derived from an EMBL/GenBank/DDBJ whole genome shotgun (WGS) entry which is preliminary data.</text>
</comment>
<protein>
    <recommendedName>
        <fullName evidence="4">DUF4890 domain-containing protein</fullName>
    </recommendedName>
</protein>